<feature type="transmembrane region" description="Helical" evidence="1">
    <location>
        <begin position="34"/>
        <end position="51"/>
    </location>
</feature>
<comment type="caution">
    <text evidence="2">The sequence shown here is derived from an EMBL/GenBank/DDBJ whole genome shotgun (WGS) entry which is preliminary data.</text>
</comment>
<keyword evidence="1" id="KW-1133">Transmembrane helix</keyword>
<keyword evidence="1" id="KW-0812">Transmembrane</keyword>
<dbReference type="EMBL" id="JAUIQD010000005">
    <property type="protein sequence ID" value="KAK3348914.1"/>
    <property type="molecule type" value="Genomic_DNA"/>
</dbReference>
<accession>A0AAJ0HDK6</accession>
<evidence type="ECO:0000313" key="3">
    <source>
        <dbReference type="Proteomes" id="UP001275084"/>
    </source>
</evidence>
<keyword evidence="3" id="KW-1185">Reference proteome</keyword>
<keyword evidence="1" id="KW-0472">Membrane</keyword>
<dbReference type="Proteomes" id="UP001275084">
    <property type="component" value="Unassembled WGS sequence"/>
</dbReference>
<protein>
    <submittedName>
        <fullName evidence="2">Uncharacterized protein</fullName>
    </submittedName>
</protein>
<reference evidence="2" key="1">
    <citation type="journal article" date="2023" name="Mol. Phylogenet. Evol.">
        <title>Genome-scale phylogeny and comparative genomics of the fungal order Sordariales.</title>
        <authorList>
            <person name="Hensen N."/>
            <person name="Bonometti L."/>
            <person name="Westerberg I."/>
            <person name="Brannstrom I.O."/>
            <person name="Guillou S."/>
            <person name="Cros-Aarteil S."/>
            <person name="Calhoun S."/>
            <person name="Haridas S."/>
            <person name="Kuo A."/>
            <person name="Mondo S."/>
            <person name="Pangilinan J."/>
            <person name="Riley R."/>
            <person name="LaButti K."/>
            <person name="Andreopoulos B."/>
            <person name="Lipzen A."/>
            <person name="Chen C."/>
            <person name="Yan M."/>
            <person name="Daum C."/>
            <person name="Ng V."/>
            <person name="Clum A."/>
            <person name="Steindorff A."/>
            <person name="Ohm R.A."/>
            <person name="Martin F."/>
            <person name="Silar P."/>
            <person name="Natvig D.O."/>
            <person name="Lalanne C."/>
            <person name="Gautier V."/>
            <person name="Ament-Velasquez S.L."/>
            <person name="Kruys A."/>
            <person name="Hutchinson M.I."/>
            <person name="Powell A.J."/>
            <person name="Barry K."/>
            <person name="Miller A.N."/>
            <person name="Grigoriev I.V."/>
            <person name="Debuchy R."/>
            <person name="Gladieux P."/>
            <person name="Hiltunen Thoren M."/>
            <person name="Johannesson H."/>
        </authorList>
    </citation>
    <scope>NUCLEOTIDE SEQUENCE</scope>
    <source>
        <strain evidence="2">CBS 955.72</strain>
    </source>
</reference>
<proteinExistence type="predicted"/>
<dbReference type="AlphaFoldDB" id="A0AAJ0HDK6"/>
<organism evidence="2 3">
    <name type="scientific">Lasiosphaeria hispida</name>
    <dbReference type="NCBI Taxonomy" id="260671"/>
    <lineage>
        <taxon>Eukaryota</taxon>
        <taxon>Fungi</taxon>
        <taxon>Dikarya</taxon>
        <taxon>Ascomycota</taxon>
        <taxon>Pezizomycotina</taxon>
        <taxon>Sordariomycetes</taxon>
        <taxon>Sordariomycetidae</taxon>
        <taxon>Sordariales</taxon>
        <taxon>Lasiosphaeriaceae</taxon>
        <taxon>Lasiosphaeria</taxon>
    </lineage>
</organism>
<evidence type="ECO:0000313" key="2">
    <source>
        <dbReference type="EMBL" id="KAK3348914.1"/>
    </source>
</evidence>
<gene>
    <name evidence="2" type="ORF">B0T25DRAFT_503791</name>
</gene>
<reference evidence="2" key="2">
    <citation type="submission" date="2023-06" db="EMBL/GenBank/DDBJ databases">
        <authorList>
            <consortium name="Lawrence Berkeley National Laboratory"/>
            <person name="Haridas S."/>
            <person name="Hensen N."/>
            <person name="Bonometti L."/>
            <person name="Westerberg I."/>
            <person name="Brannstrom I.O."/>
            <person name="Guillou S."/>
            <person name="Cros-Aarteil S."/>
            <person name="Calhoun S."/>
            <person name="Kuo A."/>
            <person name="Mondo S."/>
            <person name="Pangilinan J."/>
            <person name="Riley R."/>
            <person name="Labutti K."/>
            <person name="Andreopoulos B."/>
            <person name="Lipzen A."/>
            <person name="Chen C."/>
            <person name="Yanf M."/>
            <person name="Daum C."/>
            <person name="Ng V."/>
            <person name="Clum A."/>
            <person name="Steindorff A."/>
            <person name="Ohm R."/>
            <person name="Martin F."/>
            <person name="Silar P."/>
            <person name="Natvig D."/>
            <person name="Lalanne C."/>
            <person name="Gautier V."/>
            <person name="Ament-Velasquez S.L."/>
            <person name="Kruys A."/>
            <person name="Hutchinson M.I."/>
            <person name="Powell A.J."/>
            <person name="Barry K."/>
            <person name="Miller A.N."/>
            <person name="Grigoriev I.V."/>
            <person name="Debuchy R."/>
            <person name="Gladieux P."/>
            <person name="Thoren M.H."/>
            <person name="Johannesson H."/>
        </authorList>
    </citation>
    <scope>NUCLEOTIDE SEQUENCE</scope>
    <source>
        <strain evidence="2">CBS 955.72</strain>
    </source>
</reference>
<name>A0AAJ0HDK6_9PEZI</name>
<evidence type="ECO:0000256" key="1">
    <source>
        <dbReference type="SAM" id="Phobius"/>
    </source>
</evidence>
<sequence>MPMKYSSRLCRCKGQRYISRGCPRAQTIIASSRLLFLSSAHFFHFWVFLAYRG</sequence>